<gene>
    <name evidence="1" type="ORF">ABVQ20_26620</name>
</gene>
<evidence type="ECO:0000313" key="2">
    <source>
        <dbReference type="Proteomes" id="UP001548832"/>
    </source>
</evidence>
<proteinExistence type="predicted"/>
<sequence length="50" mass="5333">MDDLGHVDDLAAGHLGATLEQSGKEAEKPLGKIFAKMLFDAIYSPMLSTV</sequence>
<reference evidence="1 2" key="1">
    <citation type="submission" date="2024-06" db="EMBL/GenBank/DDBJ databases">
        <authorList>
            <person name="Kim D.-U."/>
        </authorList>
    </citation>
    <scope>NUCLEOTIDE SEQUENCE [LARGE SCALE GENOMIC DNA]</scope>
    <source>
        <strain evidence="1 2">KACC15460</strain>
    </source>
</reference>
<evidence type="ECO:0000313" key="1">
    <source>
        <dbReference type="EMBL" id="MET2830564.1"/>
    </source>
</evidence>
<keyword evidence="2" id="KW-1185">Reference proteome</keyword>
<organism evidence="1 2">
    <name type="scientific">Mesorhizobium shangrilense</name>
    <dbReference type="NCBI Taxonomy" id="460060"/>
    <lineage>
        <taxon>Bacteria</taxon>
        <taxon>Pseudomonadati</taxon>
        <taxon>Pseudomonadota</taxon>
        <taxon>Alphaproteobacteria</taxon>
        <taxon>Hyphomicrobiales</taxon>
        <taxon>Phyllobacteriaceae</taxon>
        <taxon>Mesorhizobium</taxon>
    </lineage>
</organism>
<name>A0ABV2DKU2_9HYPH</name>
<accession>A0ABV2DKU2</accession>
<dbReference type="EMBL" id="JBEWSZ010000002">
    <property type="protein sequence ID" value="MET2830564.1"/>
    <property type="molecule type" value="Genomic_DNA"/>
</dbReference>
<comment type="caution">
    <text evidence="1">The sequence shown here is derived from an EMBL/GenBank/DDBJ whole genome shotgun (WGS) entry which is preliminary data.</text>
</comment>
<dbReference type="RefSeq" id="WP_354462636.1">
    <property type="nucleotide sequence ID" value="NZ_JBEWSZ010000002.1"/>
</dbReference>
<dbReference type="Proteomes" id="UP001548832">
    <property type="component" value="Unassembled WGS sequence"/>
</dbReference>
<protein>
    <submittedName>
        <fullName evidence="1">Uncharacterized protein</fullName>
    </submittedName>
</protein>